<evidence type="ECO:0000313" key="7">
    <source>
        <dbReference type="EMBL" id="MBB3977538.1"/>
    </source>
</evidence>
<dbReference type="Gene3D" id="1.10.287.470">
    <property type="entry name" value="Helix hairpin bin"/>
    <property type="match status" value="1"/>
</dbReference>
<dbReference type="EMBL" id="JACIEE010000005">
    <property type="protein sequence ID" value="MBB3977538.1"/>
    <property type="molecule type" value="Genomic_DNA"/>
</dbReference>
<reference evidence="7 8" key="1">
    <citation type="submission" date="2020-08" db="EMBL/GenBank/DDBJ databases">
        <title>Genomic Encyclopedia of Type Strains, Phase IV (KMG-IV): sequencing the most valuable type-strain genomes for metagenomic binning, comparative biology and taxonomic classification.</title>
        <authorList>
            <person name="Goeker M."/>
        </authorList>
    </citation>
    <scope>NUCLEOTIDE SEQUENCE [LARGE SCALE GENOMIC DNA]</scope>
    <source>
        <strain evidence="7 8">DSM 100211</strain>
    </source>
</reference>
<dbReference type="InterPro" id="IPR006143">
    <property type="entry name" value="RND_pump_MFP"/>
</dbReference>
<evidence type="ECO:0000259" key="5">
    <source>
        <dbReference type="Pfam" id="PF25954"/>
    </source>
</evidence>
<proteinExistence type="inferred from homology"/>
<protein>
    <submittedName>
        <fullName evidence="7">Membrane fusion protein (Multidrug efflux system)</fullName>
    </submittedName>
</protein>
<feature type="domain" description="CusB-like beta-barrel" evidence="5">
    <location>
        <begin position="212"/>
        <end position="284"/>
    </location>
</feature>
<evidence type="ECO:0000313" key="8">
    <source>
        <dbReference type="Proteomes" id="UP000574761"/>
    </source>
</evidence>
<evidence type="ECO:0000256" key="1">
    <source>
        <dbReference type="ARBA" id="ARBA00009477"/>
    </source>
</evidence>
<comment type="caution">
    <text evidence="7">The sequence shown here is derived from an EMBL/GenBank/DDBJ whole genome shotgun (WGS) entry which is preliminary data.</text>
</comment>
<dbReference type="GO" id="GO:0015562">
    <property type="term" value="F:efflux transmembrane transporter activity"/>
    <property type="evidence" value="ECO:0007669"/>
    <property type="project" value="TreeGrafter"/>
</dbReference>
<dbReference type="FunFam" id="2.40.30.170:FF:000010">
    <property type="entry name" value="Efflux RND transporter periplasmic adaptor subunit"/>
    <property type="match status" value="1"/>
</dbReference>
<evidence type="ECO:0000256" key="2">
    <source>
        <dbReference type="SAM" id="MobiDB-lite"/>
    </source>
</evidence>
<dbReference type="InterPro" id="IPR058637">
    <property type="entry name" value="YknX-like_C"/>
</dbReference>
<dbReference type="Gene3D" id="2.40.30.170">
    <property type="match status" value="1"/>
</dbReference>
<dbReference type="RefSeq" id="WP_183805057.1">
    <property type="nucleotide sequence ID" value="NZ_JACIEE010000005.1"/>
</dbReference>
<accession>A0A7W6GJV2</accession>
<dbReference type="GO" id="GO:1990281">
    <property type="term" value="C:efflux pump complex"/>
    <property type="evidence" value="ECO:0007669"/>
    <property type="project" value="TreeGrafter"/>
</dbReference>
<dbReference type="Pfam" id="PF25989">
    <property type="entry name" value="YknX_C"/>
    <property type="match status" value="1"/>
</dbReference>
<dbReference type="PANTHER" id="PTHR30469:SF11">
    <property type="entry name" value="BLL4320 PROTEIN"/>
    <property type="match status" value="1"/>
</dbReference>
<dbReference type="SUPFAM" id="SSF111369">
    <property type="entry name" value="HlyD-like secretion proteins"/>
    <property type="match status" value="1"/>
</dbReference>
<dbReference type="Gene3D" id="2.40.50.100">
    <property type="match status" value="1"/>
</dbReference>
<dbReference type="Proteomes" id="UP000574761">
    <property type="component" value="Unassembled WGS sequence"/>
</dbReference>
<evidence type="ECO:0000259" key="4">
    <source>
        <dbReference type="Pfam" id="PF25917"/>
    </source>
</evidence>
<dbReference type="AlphaFoldDB" id="A0A7W6GJV2"/>
<evidence type="ECO:0000259" key="6">
    <source>
        <dbReference type="Pfam" id="PF25989"/>
    </source>
</evidence>
<dbReference type="PANTHER" id="PTHR30469">
    <property type="entry name" value="MULTIDRUG RESISTANCE PROTEIN MDTA"/>
    <property type="match status" value="1"/>
</dbReference>
<sequence length="368" mass="38848">MRVLAVILAVVFAGAAGAAAVQWRWIDLDALSQVASATASEPARQRSGPSSFPVEVADAEETSATVDISAIGTLQSDESVQLAPEVAGRIEAIRFDEGQPVKAGAVLVSLDNALAKAEEEEVKVRLDLANTNYERAQRMSANGTGTTRDLDSAIAERNTATALLNSQRVQLSKHDVVAPFDGVVGLRSVSTGSYVGIGTALVNLEKIDVLKVDFKIPEANLQKVKIGQTLEVSVDAIPDRTFPGTVYAIDPMLDVNGRAISIRARLPNADLALRPGLFARITVRGLEERKVVTVPEAAIVARGQERFVWTVVDGKAQENRVTVGGRKIGVAEVEGVTAGTVVVTAGQPRLRNGASVEIVGNETAQVEG</sequence>
<dbReference type="NCBIfam" id="TIGR01730">
    <property type="entry name" value="RND_mfp"/>
    <property type="match status" value="1"/>
</dbReference>
<dbReference type="Pfam" id="PF25954">
    <property type="entry name" value="Beta-barrel_RND_2"/>
    <property type="match status" value="1"/>
</dbReference>
<dbReference type="Gene3D" id="2.40.420.20">
    <property type="match status" value="1"/>
</dbReference>
<feature type="region of interest" description="Disordered" evidence="2">
    <location>
        <begin position="38"/>
        <end position="58"/>
    </location>
</feature>
<feature type="domain" description="YknX-like C-terminal permuted SH3-like" evidence="6">
    <location>
        <begin position="291"/>
        <end position="358"/>
    </location>
</feature>
<name>A0A7W6GJV2_9HYPH</name>
<feature type="chain" id="PRO_5031179121" evidence="3">
    <location>
        <begin position="19"/>
        <end position="368"/>
    </location>
</feature>
<keyword evidence="8" id="KW-1185">Reference proteome</keyword>
<dbReference type="Pfam" id="PF25917">
    <property type="entry name" value="BSH_RND"/>
    <property type="match status" value="1"/>
</dbReference>
<comment type="similarity">
    <text evidence="1">Belongs to the membrane fusion protein (MFP) (TC 8.A.1) family.</text>
</comment>
<organism evidence="7 8">
    <name type="scientific">Mycoplana azooxidifex</name>
    <dbReference type="NCBI Taxonomy" id="1636188"/>
    <lineage>
        <taxon>Bacteria</taxon>
        <taxon>Pseudomonadati</taxon>
        <taxon>Pseudomonadota</taxon>
        <taxon>Alphaproteobacteria</taxon>
        <taxon>Hyphomicrobiales</taxon>
        <taxon>Rhizobiaceae</taxon>
        <taxon>Mycoplana</taxon>
    </lineage>
</organism>
<evidence type="ECO:0000256" key="3">
    <source>
        <dbReference type="SAM" id="SignalP"/>
    </source>
</evidence>
<gene>
    <name evidence="7" type="ORF">GGQ64_002744</name>
</gene>
<keyword evidence="3" id="KW-0732">Signal</keyword>
<feature type="domain" description="Multidrug resistance protein MdtA-like barrel-sandwich hybrid" evidence="4">
    <location>
        <begin position="79"/>
        <end position="201"/>
    </location>
</feature>
<dbReference type="InterPro" id="IPR058792">
    <property type="entry name" value="Beta-barrel_RND_2"/>
</dbReference>
<feature type="signal peptide" evidence="3">
    <location>
        <begin position="1"/>
        <end position="18"/>
    </location>
</feature>
<dbReference type="InterPro" id="IPR058625">
    <property type="entry name" value="MdtA-like_BSH"/>
</dbReference>